<accession>A0A3S5A9X3</accession>
<dbReference type="Proteomes" id="UP000784294">
    <property type="component" value="Unassembled WGS sequence"/>
</dbReference>
<sequence>MSLCWSQDKLEHTEREREKERERERASKLEYKRLPELGEYALFRHHLRSNWKTDSNERLDRIAFICPSD</sequence>
<organism evidence="2 3">
    <name type="scientific">Protopolystoma xenopodis</name>
    <dbReference type="NCBI Taxonomy" id="117903"/>
    <lineage>
        <taxon>Eukaryota</taxon>
        <taxon>Metazoa</taxon>
        <taxon>Spiralia</taxon>
        <taxon>Lophotrochozoa</taxon>
        <taxon>Platyhelminthes</taxon>
        <taxon>Monogenea</taxon>
        <taxon>Polyopisthocotylea</taxon>
        <taxon>Polystomatidea</taxon>
        <taxon>Polystomatidae</taxon>
        <taxon>Protopolystoma</taxon>
    </lineage>
</organism>
<keyword evidence="3" id="KW-1185">Reference proteome</keyword>
<feature type="region of interest" description="Disordered" evidence="1">
    <location>
        <begin position="1"/>
        <end position="25"/>
    </location>
</feature>
<feature type="compositionally biased region" description="Basic and acidic residues" evidence="1">
    <location>
        <begin position="8"/>
        <end position="25"/>
    </location>
</feature>
<name>A0A3S5A9X3_9PLAT</name>
<gene>
    <name evidence="2" type="ORF">PXEA_LOCUS24909</name>
</gene>
<proteinExistence type="predicted"/>
<dbReference type="AlphaFoldDB" id="A0A3S5A9X3"/>
<dbReference type="EMBL" id="CAAALY010122728">
    <property type="protein sequence ID" value="VEL31469.1"/>
    <property type="molecule type" value="Genomic_DNA"/>
</dbReference>
<reference evidence="2" key="1">
    <citation type="submission" date="2018-11" db="EMBL/GenBank/DDBJ databases">
        <authorList>
            <consortium name="Pathogen Informatics"/>
        </authorList>
    </citation>
    <scope>NUCLEOTIDE SEQUENCE</scope>
</reference>
<comment type="caution">
    <text evidence="2">The sequence shown here is derived from an EMBL/GenBank/DDBJ whole genome shotgun (WGS) entry which is preliminary data.</text>
</comment>
<evidence type="ECO:0000313" key="2">
    <source>
        <dbReference type="EMBL" id="VEL31469.1"/>
    </source>
</evidence>
<evidence type="ECO:0000313" key="3">
    <source>
        <dbReference type="Proteomes" id="UP000784294"/>
    </source>
</evidence>
<evidence type="ECO:0000256" key="1">
    <source>
        <dbReference type="SAM" id="MobiDB-lite"/>
    </source>
</evidence>
<protein>
    <submittedName>
        <fullName evidence="2">Uncharacterized protein</fullName>
    </submittedName>
</protein>